<evidence type="ECO:0000256" key="15">
    <source>
        <dbReference type="ARBA" id="ARBA00033137"/>
    </source>
</evidence>
<evidence type="ECO:0000256" key="18">
    <source>
        <dbReference type="RuleBase" id="RU003750"/>
    </source>
</evidence>
<dbReference type="InterPro" id="IPR043130">
    <property type="entry name" value="CDP-OH_PTrfase_TM_dom"/>
</dbReference>
<dbReference type="EC" id="2.7.8.-" evidence="17"/>
<feature type="transmembrane region" description="Helical" evidence="17">
    <location>
        <begin position="51"/>
        <end position="71"/>
    </location>
</feature>
<keyword evidence="6 17" id="KW-1003">Cell membrane</keyword>
<reference evidence="19" key="1">
    <citation type="submission" date="2023-03" db="EMBL/GenBank/DDBJ databases">
        <title>Actinoallomurus iriomotensis NBRC 103681.</title>
        <authorList>
            <person name="Ichikawa N."/>
            <person name="Sato H."/>
            <person name="Tonouchi N."/>
        </authorList>
    </citation>
    <scope>NUCLEOTIDE SEQUENCE</scope>
    <source>
        <strain evidence="19">NBRC 103681</strain>
    </source>
</reference>
<name>A0A9W6RD47_9ACTN</name>
<comment type="catalytic activity">
    <reaction evidence="16 17">
        <text>a CDP-1,2-diacyl-sn-glycerol + 1D-myo-inositol 3-phosphate = a 1,2-diacyl-sn-glycero-3-phospho-(1D-myo-inositol-3-phosphate) + CMP + H(+)</text>
        <dbReference type="Rhea" id="RHEA:60504"/>
        <dbReference type="ChEBI" id="CHEBI:15378"/>
        <dbReference type="ChEBI" id="CHEBI:58088"/>
        <dbReference type="ChEBI" id="CHEBI:58332"/>
        <dbReference type="ChEBI" id="CHEBI:58401"/>
        <dbReference type="ChEBI" id="CHEBI:60377"/>
    </reaction>
</comment>
<evidence type="ECO:0000256" key="1">
    <source>
        <dbReference type="ARBA" id="ARBA00004651"/>
    </source>
</evidence>
<keyword evidence="11 17" id="KW-1133">Transmembrane helix</keyword>
<evidence type="ECO:0000256" key="6">
    <source>
        <dbReference type="ARBA" id="ARBA00022475"/>
    </source>
</evidence>
<dbReference type="InterPro" id="IPR048254">
    <property type="entry name" value="CDP_ALCOHOL_P_TRANSF_CS"/>
</dbReference>
<evidence type="ECO:0000256" key="3">
    <source>
        <dbReference type="ARBA" id="ARBA00005189"/>
    </source>
</evidence>
<comment type="function">
    <text evidence="17">Catalyzes the conjugation of the 1'-hydroxyl group of D-myo-inositol-3-phosphate (also named L-myo-inositol-1-phosphate) with a lipid tail of cytidine diphosphate diacylglycerol (CDP-DAG), forming phosphatidylinositol phosphate (PIP) and CMP. PIP is a precursor of phosphatidylinositol (PI) which is an essential lipid required for cell wall formation.</text>
</comment>
<feature type="transmembrane region" description="Helical" evidence="17">
    <location>
        <begin position="20"/>
        <end position="45"/>
    </location>
</feature>
<comment type="subcellular location">
    <subcellularLocation>
        <location evidence="1 17">Cell membrane</location>
        <topology evidence="1 17">Multi-pass membrane protein</topology>
    </subcellularLocation>
</comment>
<dbReference type="Gene3D" id="1.20.120.1760">
    <property type="match status" value="1"/>
</dbReference>
<feature type="binding site" evidence="17">
    <location>
        <position position="65"/>
    </location>
    <ligand>
        <name>Mg(2+)</name>
        <dbReference type="ChEBI" id="CHEBI:18420"/>
        <label>2</label>
    </ligand>
</feature>
<protein>
    <recommendedName>
        <fullName evidence="14 17">Phosphatidylinositol phosphate synthase</fullName>
        <shortName evidence="17">PIP synthase</shortName>
        <ecNumber evidence="17">2.7.8.-</ecNumber>
    </recommendedName>
    <alternativeName>
        <fullName evidence="15 17">CDP-diacylglycerol--D-myo-inositol-3-phosphate 3-phosphatidyltransferase</fullName>
    </alternativeName>
</protein>
<organism evidence="19 20">
    <name type="scientific">Actinoallomurus iriomotensis</name>
    <dbReference type="NCBI Taxonomy" id="478107"/>
    <lineage>
        <taxon>Bacteria</taxon>
        <taxon>Bacillati</taxon>
        <taxon>Actinomycetota</taxon>
        <taxon>Actinomycetes</taxon>
        <taxon>Streptosporangiales</taxon>
        <taxon>Thermomonosporaceae</taxon>
        <taxon>Actinoallomurus</taxon>
    </lineage>
</organism>
<keyword evidence="8 17" id="KW-0812">Transmembrane</keyword>
<keyword evidence="17" id="KW-0443">Lipid metabolism</keyword>
<keyword evidence="9 17" id="KW-0479">Metal-binding</keyword>
<feature type="binding site" evidence="17">
    <location>
        <position position="86"/>
    </location>
    <ligand>
        <name>Mg(2+)</name>
        <dbReference type="ChEBI" id="CHEBI:18420"/>
        <label>1</label>
    </ligand>
</feature>
<feature type="binding site" evidence="17">
    <location>
        <position position="86"/>
    </location>
    <ligand>
        <name>Mg(2+)</name>
        <dbReference type="ChEBI" id="CHEBI:18420"/>
        <label>2</label>
    </ligand>
</feature>
<evidence type="ECO:0000256" key="7">
    <source>
        <dbReference type="ARBA" id="ARBA00022679"/>
    </source>
</evidence>
<feature type="transmembrane region" description="Helical" evidence="17">
    <location>
        <begin position="113"/>
        <end position="134"/>
    </location>
</feature>
<evidence type="ECO:0000256" key="9">
    <source>
        <dbReference type="ARBA" id="ARBA00022723"/>
    </source>
</evidence>
<feature type="binding site" evidence="17">
    <location>
        <position position="73"/>
    </location>
    <ligand>
        <name>a CDP-1,2-diacyl-sn-glycerol</name>
        <dbReference type="ChEBI" id="CHEBI:58332"/>
    </ligand>
</feature>
<comment type="caution">
    <text evidence="17">Lacks conserved residue(s) required for the propagation of feature annotation.</text>
</comment>
<feature type="binding site" evidence="17">
    <location>
        <position position="68"/>
    </location>
    <ligand>
        <name>Mg(2+)</name>
        <dbReference type="ChEBI" id="CHEBI:18420"/>
        <label>1</label>
    </ligand>
</feature>
<evidence type="ECO:0000256" key="4">
    <source>
        <dbReference type="ARBA" id="ARBA00010441"/>
    </source>
</evidence>
<feature type="binding site" evidence="17">
    <location>
        <position position="65"/>
    </location>
    <ligand>
        <name>Mg(2+)</name>
        <dbReference type="ChEBI" id="CHEBI:18420"/>
        <label>1</label>
    </ligand>
</feature>
<keyword evidence="12 17" id="KW-0472">Membrane</keyword>
<evidence type="ECO:0000256" key="5">
    <source>
        <dbReference type="ARBA" id="ARBA00011738"/>
    </source>
</evidence>
<evidence type="ECO:0000313" key="19">
    <source>
        <dbReference type="EMBL" id="GLY73558.1"/>
    </source>
</evidence>
<dbReference type="EMBL" id="BSTJ01000002">
    <property type="protein sequence ID" value="GLY73558.1"/>
    <property type="molecule type" value="Genomic_DNA"/>
</dbReference>
<keyword evidence="17" id="KW-0594">Phospholipid biosynthesis</keyword>
<dbReference type="Proteomes" id="UP001165135">
    <property type="component" value="Unassembled WGS sequence"/>
</dbReference>
<keyword evidence="7 17" id="KW-0808">Transferase</keyword>
<comment type="pathway">
    <text evidence="3">Lipid metabolism.</text>
</comment>
<comment type="similarity">
    <text evidence="4 17 18">Belongs to the CDP-alcohol phosphatidyltransferase class-I family.</text>
</comment>
<evidence type="ECO:0000256" key="8">
    <source>
        <dbReference type="ARBA" id="ARBA00022692"/>
    </source>
</evidence>
<evidence type="ECO:0000256" key="16">
    <source>
        <dbReference type="ARBA" id="ARBA00048865"/>
    </source>
</evidence>
<comment type="caution">
    <text evidence="19">The sequence shown here is derived from an EMBL/GenBank/DDBJ whole genome shotgun (WGS) entry which is preliminary data.</text>
</comment>
<feature type="binding site" evidence="17">
    <location>
        <position position="69"/>
    </location>
    <ligand>
        <name>a CDP-1,2-diacyl-sn-glycerol</name>
        <dbReference type="ChEBI" id="CHEBI:58332"/>
    </ligand>
</feature>
<gene>
    <name evidence="19" type="ORF">Airi01_018250</name>
</gene>
<dbReference type="PROSITE" id="PS00379">
    <property type="entry name" value="CDP_ALCOHOL_P_TRANSF"/>
    <property type="match status" value="1"/>
</dbReference>
<keyword evidence="17" id="KW-0444">Lipid biosynthesis</keyword>
<evidence type="ECO:0000256" key="10">
    <source>
        <dbReference type="ARBA" id="ARBA00022842"/>
    </source>
</evidence>
<dbReference type="NCBIfam" id="NF045883">
    <property type="entry name" value="PIPSynth"/>
    <property type="match status" value="1"/>
</dbReference>
<sequence length="204" mass="21751">MLNQIRPALSRVTSPVGHALARTGVTPNTVTIIGTLGVVVGALAFYPFGQFFWGTIVITIFVFFDLFDGAVARVTGKTSRFGAFLDSNMDRVSDAAIFTGLILRYAGRDHNDMLLVCLALFCLISGVLVSYARARAEGMGLNATIGIAERGERLIVSLVAIGLTGLGVPYVLAIGLWVLSIASVITVAQRYIAVRRQVEAGELS</sequence>
<dbReference type="InterPro" id="IPR044268">
    <property type="entry name" value="PIP_synthase_PgsA1"/>
</dbReference>
<accession>A0A9W6RD47</accession>
<comment type="cofactor">
    <cofactor evidence="17">
        <name>Mg(2+)</name>
        <dbReference type="ChEBI" id="CHEBI:18420"/>
    </cofactor>
    <text evidence="17">Contains a di-nuclear catalytic Mg(2+) center.</text>
</comment>
<dbReference type="AlphaFoldDB" id="A0A9W6RD47"/>
<dbReference type="RefSeq" id="WP_285618989.1">
    <property type="nucleotide sequence ID" value="NZ_BSTJ01000002.1"/>
</dbReference>
<evidence type="ECO:0000256" key="17">
    <source>
        <dbReference type="HAMAP-Rule" id="MF_02241"/>
    </source>
</evidence>
<keyword evidence="17" id="KW-1208">Phospholipid metabolism</keyword>
<keyword evidence="10 17" id="KW-0460">Magnesium</keyword>
<feature type="active site" description="Proton acceptor" evidence="17">
    <location>
        <position position="90"/>
    </location>
</feature>
<dbReference type="GO" id="GO:0000287">
    <property type="term" value="F:magnesium ion binding"/>
    <property type="evidence" value="ECO:0007669"/>
    <property type="project" value="UniProtKB-UniRule"/>
</dbReference>
<comment type="catalytic activity">
    <reaction evidence="13 17">
        <text>1,2-di-(9Z-octadecenoyl)-sn-glycero-3-cytidine-5'-diphosphate + 1D-myo-inositol 3-phosphate = 1,2-di-(9Z-octadecenoyl)-sn-glycero-3-phospho-(1D-myo-inositol-3-phosphate) + CMP + H(+)</text>
        <dbReference type="Rhea" id="RHEA:61216"/>
        <dbReference type="ChEBI" id="CHEBI:15378"/>
        <dbReference type="ChEBI" id="CHEBI:58401"/>
        <dbReference type="ChEBI" id="CHEBI:60377"/>
        <dbReference type="ChEBI" id="CHEBI:85356"/>
        <dbReference type="ChEBI" id="CHEBI:144472"/>
    </reaction>
</comment>
<dbReference type="Pfam" id="PF01066">
    <property type="entry name" value="CDP-OH_P_transf"/>
    <property type="match status" value="1"/>
</dbReference>
<feature type="binding site" evidence="17">
    <location>
        <position position="90"/>
    </location>
    <ligand>
        <name>Mg(2+)</name>
        <dbReference type="ChEBI" id="CHEBI:18420"/>
        <label>2</label>
    </ligand>
</feature>
<dbReference type="HAMAP" id="MF_02241">
    <property type="entry name" value="PIP_synthase"/>
    <property type="match status" value="1"/>
</dbReference>
<feature type="binding site" evidence="17">
    <location>
        <position position="79"/>
    </location>
    <ligand>
        <name>a CDP-1,2-diacyl-sn-glycerol</name>
        <dbReference type="ChEBI" id="CHEBI:58332"/>
    </ligand>
</feature>
<feature type="binding site" evidence="17">
    <location>
        <begin position="28"/>
        <end position="31"/>
    </location>
    <ligand>
        <name>a CDP-1,2-diacyl-sn-glycerol</name>
        <dbReference type="ChEBI" id="CHEBI:58332"/>
    </ligand>
</feature>
<dbReference type="GO" id="GO:0016780">
    <property type="term" value="F:phosphotransferase activity, for other substituted phosphate groups"/>
    <property type="evidence" value="ECO:0007669"/>
    <property type="project" value="UniProtKB-UniRule"/>
</dbReference>
<evidence type="ECO:0000256" key="14">
    <source>
        <dbReference type="ARBA" id="ARBA00024082"/>
    </source>
</evidence>
<evidence type="ECO:0000256" key="12">
    <source>
        <dbReference type="ARBA" id="ARBA00023136"/>
    </source>
</evidence>
<comment type="subunit">
    <text evidence="5 17">Homodimer.</text>
</comment>
<evidence type="ECO:0000313" key="20">
    <source>
        <dbReference type="Proteomes" id="UP001165135"/>
    </source>
</evidence>
<dbReference type="GO" id="GO:0008654">
    <property type="term" value="P:phospholipid biosynthetic process"/>
    <property type="evidence" value="ECO:0007669"/>
    <property type="project" value="UniProtKB-UniRule"/>
</dbReference>
<dbReference type="GO" id="GO:0005886">
    <property type="term" value="C:plasma membrane"/>
    <property type="evidence" value="ECO:0007669"/>
    <property type="project" value="UniProtKB-SubCell"/>
</dbReference>
<comment type="pathway">
    <text evidence="2 17">Phospholipid metabolism; phosphatidylinositol phosphate biosynthesis.</text>
</comment>
<evidence type="ECO:0000256" key="13">
    <source>
        <dbReference type="ARBA" id="ARBA00023935"/>
    </source>
</evidence>
<feature type="transmembrane region" description="Helical" evidence="17">
    <location>
        <begin position="154"/>
        <end position="187"/>
    </location>
</feature>
<evidence type="ECO:0000256" key="11">
    <source>
        <dbReference type="ARBA" id="ARBA00022989"/>
    </source>
</evidence>
<proteinExistence type="inferred from homology"/>
<dbReference type="InterPro" id="IPR000462">
    <property type="entry name" value="CDP-OH_P_trans"/>
</dbReference>
<evidence type="ECO:0000256" key="2">
    <source>
        <dbReference type="ARBA" id="ARBA00004805"/>
    </source>
</evidence>